<dbReference type="Pfam" id="PF18199">
    <property type="entry name" value="Dynein_C"/>
    <property type="match status" value="1"/>
</dbReference>
<dbReference type="InterPro" id="IPR035706">
    <property type="entry name" value="AAA_9"/>
</dbReference>
<dbReference type="Gene3D" id="1.10.8.710">
    <property type="match status" value="1"/>
</dbReference>
<dbReference type="Gene3D" id="1.10.287.2620">
    <property type="match status" value="1"/>
</dbReference>
<evidence type="ECO:0000256" key="10">
    <source>
        <dbReference type="ARBA" id="ARBA00022846"/>
    </source>
</evidence>
<gene>
    <name evidence="20" type="ORF">BCR44DRAFT_1500908</name>
</gene>
<dbReference type="InterPro" id="IPR002048">
    <property type="entry name" value="EF_hand_dom"/>
</dbReference>
<dbReference type="FunFam" id="1.20.1270.280:FF:000001">
    <property type="entry name" value="dynein heavy chain 7, axonemal"/>
    <property type="match status" value="1"/>
</dbReference>
<comment type="similarity">
    <text evidence="3">Belongs to the dynein heavy chain family.</text>
</comment>
<dbReference type="GO" id="GO:0005524">
    <property type="term" value="F:ATP binding"/>
    <property type="evidence" value="ECO:0007669"/>
    <property type="project" value="UniProtKB-KW"/>
</dbReference>
<dbReference type="GO" id="GO:0005858">
    <property type="term" value="C:axonemal dynein complex"/>
    <property type="evidence" value="ECO:0007669"/>
    <property type="project" value="UniProtKB-ARBA"/>
</dbReference>
<evidence type="ECO:0000313" key="21">
    <source>
        <dbReference type="Proteomes" id="UP000193411"/>
    </source>
</evidence>
<evidence type="ECO:0000313" key="20">
    <source>
        <dbReference type="EMBL" id="ORZ33981.1"/>
    </source>
</evidence>
<dbReference type="FunFam" id="3.20.180.20:FF:000003">
    <property type="entry name" value="Dynein heavy chain 12, axonemal"/>
    <property type="match status" value="1"/>
</dbReference>
<dbReference type="InterPro" id="IPR027417">
    <property type="entry name" value="P-loop_NTPase"/>
</dbReference>
<evidence type="ECO:0000256" key="14">
    <source>
        <dbReference type="ARBA" id="ARBA00023175"/>
    </source>
</evidence>
<dbReference type="FunFam" id="1.10.8.710:FF:000004">
    <property type="entry name" value="Dynein axonemal heavy chain 6"/>
    <property type="match status" value="1"/>
</dbReference>
<dbReference type="Gene3D" id="1.20.58.1120">
    <property type="match status" value="1"/>
</dbReference>
<evidence type="ECO:0000256" key="5">
    <source>
        <dbReference type="ARBA" id="ARBA00022490"/>
    </source>
</evidence>
<dbReference type="Gene3D" id="1.20.920.30">
    <property type="match status" value="1"/>
</dbReference>
<dbReference type="InterPro" id="IPR041589">
    <property type="entry name" value="DNAH3_AAA_lid_1"/>
</dbReference>
<dbReference type="Gene3D" id="1.10.8.720">
    <property type="entry name" value="Region D6 of dynein motor"/>
    <property type="match status" value="1"/>
</dbReference>
<dbReference type="Pfam" id="PF12780">
    <property type="entry name" value="AAA_8"/>
    <property type="match status" value="1"/>
</dbReference>
<dbReference type="Gene3D" id="3.10.490.20">
    <property type="match status" value="1"/>
</dbReference>
<feature type="region of interest" description="Disordered" evidence="18">
    <location>
        <begin position="57"/>
        <end position="94"/>
    </location>
</feature>
<keyword evidence="11" id="KW-0243">Dynein</keyword>
<sequence length="3791" mass="429139">MPPPLPSNLLRLGKKWSRDHSVVPTEEGYDMSRTPIENFEILNERFLSNLSTNVPLSSSLTPNKALPPIQSKRHGRAPPSHAKQQRNLEQEQRNKQFRSELVSLVMKPKMGSESDDPAAIERETMQRYYFYINNGVDTTKVAEMDHRWLDHVLRLITPKFKDRFPESVAELSSEMREDYHMSVKKAIVDFVLRDPREKASNYEQEQDNELSFTCLRQSTPTWQADYLYARNWVSGNLLAANSVLLEIQTIFAKFESMSIIDVEQVLNEQRSSETGQLLPYDVRRFRSIIQQQLDRAREKLMTVWYPSILNVFYQSSTKKNSAWAAIPPVKLPNFFNLIALYMTDFLRLIIARALEEYTEIFLRAVLPAFWIKLAHDVDRGEIRMEPHPKEIQAMAEGMVDIVLATFDKVPRIETQLFGTKVVAHLSPAYEATYPEIVLYHRKRLQRAVARCLSAPQQYLSSFSNQTDLISGKLAATVRAMLSQEVDKSDASAMMVLFDSFIAEAKRLRELASNGLLAAYPFVVEFPMVQLQCEEFIQSLAGIAVSLASQIMDKVAAEMRVDHAALAAQYQAIAEALGRTPTTVEEMATLQKLLEKSRAEDIPKLEAAVESCRARLGLLFQYYDMKREDYELNSSLFSWPQRMHPAFTACEELITTSRKTNEDELHQRRDKLTSELETLNRQLGDYAAYGDVDDIQKYLKVAQKFQAKLDSLSDRIASFNRDEMLFGWQSTAFPMLEQISAQFAPYMTLYSTAVEFQKSCNTWINGSLLTLDAEKVENDVTSMWRNVYKILTVFESHEPAAMAQRVKEELEQFKVHIPIIRVLCNPGLRDRHWQSISTVIGYKFSPDESTSLGSVLERNLGHFMDQLETISTTASKEYSFEKALQKMYSEWENVQFTAMDYRDTGTQILSAVDDIQMLLDDHIVKTQAMRGSPYIKPFEEESKAWDSKLNLIQEVLDVWLKVQMTWLYLEPIFSSEDIMRQMPVEGKRFRGVDAFWRELMKFLAQDYHVLAATAMPALLEKLNHSNEELELIQKGLNHYLEVKRLYFPRFFFLSNDEMLEILSETRDPLRVQPHLKKCFEGINSLKFDESLEICGMYSALKEFIPFTKRISTADAGGAVEKWLLDVEKSMFINVFEVLDQAYKAYKDDERDKWVLQWPGQAVLTISQVFWTRAVEAAILGGSLKAYSELSSRQLSRIVELVRGSLTKVVRSTLEALVVVDVHARDVVAQLEKSKVVDTNDFEWLSQMRYYQEKEKGVVVKMINSIVRYGYEYLGNTGRLVITPLTDRCFRTLLGALQLNLGGAPEGPAGTGKTESVKDLAKAIAKCCVVYNCSDGLDYIAMGKFFKGLAASGAWACFDEFNRIDLEVLSVVAQQILTIQRAKFANAETFIFEGTELNLNPSCAVFITMNPGYAGRSELPDNLKSLFRPVAMMVPDYTLIAEISLYSFGFVDARSMAVKITATYRLCSEQLSSQDHYDYGMRAVKSVLNAAGALKLKYPQENENILILRSINDVNLPKFLSHDIPLFKGIISDLFPGCTLPTPDYEVLIANIKIACDKLNLQLTDYFLEKTLQVYEMMLVRHGFMLVGEATSGKTCCYRVLALALTEMAKAGVPNVEKVQYQVLNPKSITMGQLYGQFDMTTHEWSDGVLAICFRGFASSTSPDRKWVLFDGPVDAVWIENMNTPATVSRCGMIYMEPKSLGWRPFLRSWLTDQVKNPQNSATVAALFEEWMDPCLDFIRKECTELCESLDSNLARSCMNIFQGLSPEYKMPSNINLQAMIMFSLVWSVGGALNQSSRVKFNVFFRGITAKTVTECQFPVDGSVYDYVLVNGAWKPWIDLINDVPIPSSARFADILVPTIDTMRYSTGKTMYIVDTLNKLPADQWTNIFLTFSAQTSARQTQEFLESKFDKRRKGVYGPLMGKRGIVFVDDLNMPAREVYGAQPPIELLRQWMDHGGWYNLGDKAFQEFVDIQFVAAMGPPGGGRNPVTSRFLRHFNFIGINAFDDVSLNKIFNVILDWHFKKGFASAVQALGHPIVEATRQIYRASMASLLPTPTKSHYTFNLRDFSRVVQGMLLSTPDRFSDPYKVVRLWVHEVMRVFFDRLVDDKDRTWFFDAIDKTTKAAFQVNFYEALKPYDANNDGKIDENEIRSLMFGAFGEGNKKAYDEIESVEGMTDLADKALSEFNALSKKQMDLVMFRFAIEHLIRVSRVLLQPQGNMVCVGVGGSGRQSLTRLAAFMAQYELFQVEITKNYGTTEWHDDIKKIMRKAGGEGKPTVFLFSDTQIQQESFLEDINNLLNSGEVPNIFAPDEKSEIIELVRSEGMKRKGAEDAASLFAFFIERCRELLHVVLCMSPVGEAFRIVNCCTIDWYQPWPDDALEMVASKFLSDVEMEDDVRGQVVQTCKSFHMGVRDLSNKFLTNLRRHNYVTPTSYLELIRTYKTLLGQKRSDVSKLKFRYVNGLQKLEFAGQAVSKMQVDLENLQPELIKAKEETAQIMVQIERDSKEVSETKKIVAADEAVATKKAEHAKGIKDECEADLSEALPALNAAMAALDTLKKNDIDLIKSMKNPPAGVKLVMEAACIMKDVKPVKVPDPATGKKVEDYWGPSKALLGDLKFLDSLKAYDRDNIPVAIMKFDPEKVKSASSAAEGLCKWIRAMEMYDRVAKVIGPKKEALAQAEAELAVTMKSLEEKRAMLKTVVDKMTALENKFREMTQKKEALEAQVVSVSKQLERAEKLIGSLGDEKDRWTKCASDLGIKYTALTGDVLVSSGIVAYLGAFTKLYRDECIAQWVKECRERKIPCSDSVSLSLVLGEPVKIRSWTLAGLPNDSFSIDNAITMSNSRRWPLLIDPQGQANRWIKNMEKANSLQVIKLTDSDYLRTLENAIQFGNPVLLENVGEELDPVLEPLLAKQTFKQGGMVFIRLGDSTIEYSNEFRFYVTTKLRNPHYLPELSTKVTLLNFMITPEGLEDQLLGIVIAKEKPELEEAKNQLLLQSAENKKKLQEIEDKILEVLSSSSGNILEDETAIQILASSKVLSKTIAEKQAIAEKTEIQIDTVRSGYKPIAAHSSILFFCIAILANLEPMYQYSLPWFINLFIGSIEKSAKSDILDTRLANLRKHFTESLYLNVCRSLFEKDKLVFSILLTIAILRAEGKLNPDEWKFLLLGGVGSVDATLVNPDPSWITESMWATLAACPSYQDFMATNCADPMTSLLKFAEDRKMPGNKVNSISLGQGQGPIAAKMISKAAADGSWIVLQNCHLAVSWMTSLEKICEDLTPDTVHRDFRLWLTSYPSEKFPVTILQNGVKMTNEPPKGLRANLLKNYLTDPISDKTFHEGCSKQQAFERLLFALCFFHAVVQERRQFGPIGWNIPYEFNDTDLRISARQLRNFLNEYSEVPYSALVYLTAQANYGGRVTDDKDRRTLLSLLSLYYNPSVVEKDGFPLTASGIYRVPTNTKYADVLEFIKGLPLDTKPEVFSLHENADISKNQLETENMLKAIISTQETSGGGGGGQSAESLVFDVATEMLGRLPPLFDLAAISAKYPVSYSESMNTVLLQECIRFRNLHVLVGDSLRNLLKAIQGLVVMSSDLEDVNKSIQTTQIPKMWAGKSYPSMKPLGSYFSDFLGRLSFFQQWIEKGPPVVFQLPAFFFTQSFLTGVLQNYARRATLAIDLVGLEYLVQAGSTMGVRPEDGAFVHGIYLEGARWDGNVHALSESHPKILYDAMPVIWLKPKERSKFKSENSYDCPVYKTLARRGVLSTTGHSTNYVMSMRLPSRHPEEHWVNRGVACVLSLNT</sequence>
<feature type="coiled-coil region" evidence="17">
    <location>
        <begin position="2670"/>
        <end position="2735"/>
    </location>
</feature>
<dbReference type="Pfam" id="PF12777">
    <property type="entry name" value="MT"/>
    <property type="match status" value="1"/>
</dbReference>
<dbReference type="GO" id="GO:0008569">
    <property type="term" value="F:minus-end-directed microtubule motor activity"/>
    <property type="evidence" value="ECO:0007669"/>
    <property type="project" value="InterPro"/>
</dbReference>
<dbReference type="InterPro" id="IPR041466">
    <property type="entry name" value="Dynein_AAA5_ext"/>
</dbReference>
<organism evidence="20 21">
    <name type="scientific">Catenaria anguillulae PL171</name>
    <dbReference type="NCBI Taxonomy" id="765915"/>
    <lineage>
        <taxon>Eukaryota</taxon>
        <taxon>Fungi</taxon>
        <taxon>Fungi incertae sedis</taxon>
        <taxon>Blastocladiomycota</taxon>
        <taxon>Blastocladiomycetes</taxon>
        <taxon>Blastocladiales</taxon>
        <taxon>Catenariaceae</taxon>
        <taxon>Catenaria</taxon>
    </lineage>
</organism>
<keyword evidence="15" id="KW-0206">Cytoskeleton</keyword>
<dbReference type="FunFam" id="1.10.8.1220:FF:000001">
    <property type="entry name" value="Dynein axonemal heavy chain 5"/>
    <property type="match status" value="1"/>
</dbReference>
<keyword evidence="14" id="KW-0505">Motor protein</keyword>
<evidence type="ECO:0000256" key="18">
    <source>
        <dbReference type="SAM" id="MobiDB-lite"/>
    </source>
</evidence>
<dbReference type="STRING" id="765915.A0A1Y2HJE7"/>
<dbReference type="PANTHER" id="PTHR22878">
    <property type="entry name" value="DYNEIN HEAVY CHAIN 6, AXONEMAL-LIKE-RELATED"/>
    <property type="match status" value="1"/>
</dbReference>
<dbReference type="GO" id="GO:0051959">
    <property type="term" value="F:dynein light intermediate chain binding"/>
    <property type="evidence" value="ECO:0007669"/>
    <property type="project" value="InterPro"/>
</dbReference>
<dbReference type="InterPro" id="IPR035699">
    <property type="entry name" value="AAA_6"/>
</dbReference>
<dbReference type="PROSITE" id="PS00018">
    <property type="entry name" value="EF_HAND_1"/>
    <property type="match status" value="1"/>
</dbReference>
<dbReference type="FunFam" id="1.20.140.100:FF:000004">
    <property type="entry name" value="Dynein axonemal heavy chain 6"/>
    <property type="match status" value="1"/>
</dbReference>
<dbReference type="OrthoDB" id="447173at2759"/>
<evidence type="ECO:0000256" key="12">
    <source>
        <dbReference type="ARBA" id="ARBA00023054"/>
    </source>
</evidence>
<dbReference type="FunFam" id="3.40.50.300:FF:002141">
    <property type="entry name" value="Dynein heavy chain"/>
    <property type="match status" value="1"/>
</dbReference>
<keyword evidence="7" id="KW-0677">Repeat</keyword>
<dbReference type="InterPro" id="IPR042228">
    <property type="entry name" value="Dynein_linker_3"/>
</dbReference>
<reference evidence="20 21" key="1">
    <citation type="submission" date="2016-07" db="EMBL/GenBank/DDBJ databases">
        <title>Pervasive Adenine N6-methylation of Active Genes in Fungi.</title>
        <authorList>
            <consortium name="DOE Joint Genome Institute"/>
            <person name="Mondo S.J."/>
            <person name="Dannebaum R.O."/>
            <person name="Kuo R.C."/>
            <person name="Labutti K."/>
            <person name="Haridas S."/>
            <person name="Kuo A."/>
            <person name="Salamov A."/>
            <person name="Ahrendt S.R."/>
            <person name="Lipzen A."/>
            <person name="Sullivan W."/>
            <person name="Andreopoulos W.B."/>
            <person name="Clum A."/>
            <person name="Lindquist E."/>
            <person name="Daum C."/>
            <person name="Ramamoorthy G.K."/>
            <person name="Gryganskyi A."/>
            <person name="Culley D."/>
            <person name="Magnuson J.K."/>
            <person name="James T.Y."/>
            <person name="O'Malley M.A."/>
            <person name="Stajich J.E."/>
            <person name="Spatafora J.W."/>
            <person name="Visel A."/>
            <person name="Grigoriev I.V."/>
        </authorList>
    </citation>
    <scope>NUCLEOTIDE SEQUENCE [LARGE SCALE GENOMIC DNA]</scope>
    <source>
        <strain evidence="20 21">PL171</strain>
    </source>
</reference>
<dbReference type="Pfam" id="PF08393">
    <property type="entry name" value="DHC_N2"/>
    <property type="match status" value="1"/>
</dbReference>
<keyword evidence="5" id="KW-0963">Cytoplasm</keyword>
<evidence type="ECO:0000256" key="9">
    <source>
        <dbReference type="ARBA" id="ARBA00022840"/>
    </source>
</evidence>
<dbReference type="Proteomes" id="UP000193411">
    <property type="component" value="Unassembled WGS sequence"/>
</dbReference>
<dbReference type="FunFam" id="1.10.287.2620:FF:000002">
    <property type="entry name" value="Dynein heavy chain 2, axonemal"/>
    <property type="match status" value="1"/>
</dbReference>
<dbReference type="InterPro" id="IPR024317">
    <property type="entry name" value="Dynein_heavy_chain_D4_dom"/>
</dbReference>
<evidence type="ECO:0000256" key="15">
    <source>
        <dbReference type="ARBA" id="ARBA00023212"/>
    </source>
</evidence>
<dbReference type="EMBL" id="MCFL01000032">
    <property type="protein sequence ID" value="ORZ33981.1"/>
    <property type="molecule type" value="Genomic_DNA"/>
</dbReference>
<dbReference type="InterPro" id="IPR043160">
    <property type="entry name" value="Dynein_C_barrel"/>
</dbReference>
<dbReference type="FunFam" id="3.40.50.300:FF:000044">
    <property type="entry name" value="Dynein heavy chain 5, axonemal"/>
    <property type="match status" value="1"/>
</dbReference>
<keyword evidence="16" id="KW-0966">Cell projection</keyword>
<dbReference type="InterPro" id="IPR018247">
    <property type="entry name" value="EF_Hand_1_Ca_BS"/>
</dbReference>
<keyword evidence="21" id="KW-1185">Reference proteome</keyword>
<evidence type="ECO:0000256" key="4">
    <source>
        <dbReference type="ARBA" id="ARBA00011655"/>
    </source>
</evidence>
<dbReference type="FunFam" id="1.20.58.1120:FF:000005">
    <property type="entry name" value="Dynein, axonemal, heavy chain 12"/>
    <property type="match status" value="1"/>
</dbReference>
<dbReference type="Gene3D" id="1.20.1270.280">
    <property type="match status" value="1"/>
</dbReference>
<dbReference type="GO" id="GO:0005874">
    <property type="term" value="C:microtubule"/>
    <property type="evidence" value="ECO:0007669"/>
    <property type="project" value="UniProtKB-KW"/>
</dbReference>
<dbReference type="FunFam" id="3.40.50.300:FF:000223">
    <property type="entry name" value="Dynein heavy chain 3, axonemal"/>
    <property type="match status" value="1"/>
</dbReference>
<dbReference type="GO" id="GO:0045505">
    <property type="term" value="F:dynein intermediate chain binding"/>
    <property type="evidence" value="ECO:0007669"/>
    <property type="project" value="InterPro"/>
</dbReference>
<protein>
    <submittedName>
        <fullName evidence="20">Dynein heavy chain and region D6 of dynein motor-domain-containing protein</fullName>
    </submittedName>
</protein>
<dbReference type="Gene3D" id="1.20.140.100">
    <property type="entry name" value="Dynein heavy chain, N-terminal domain 2"/>
    <property type="match status" value="1"/>
</dbReference>
<dbReference type="InterPro" id="IPR026983">
    <property type="entry name" value="DHC"/>
</dbReference>
<keyword evidence="10" id="KW-0282">Flagellum</keyword>
<dbReference type="InterPro" id="IPR004273">
    <property type="entry name" value="Dynein_heavy_D6_P-loop"/>
</dbReference>
<keyword evidence="9" id="KW-0067">ATP-binding</keyword>
<evidence type="ECO:0000256" key="6">
    <source>
        <dbReference type="ARBA" id="ARBA00022701"/>
    </source>
</evidence>
<dbReference type="Gene3D" id="6.10.140.1060">
    <property type="match status" value="1"/>
</dbReference>
<dbReference type="Gene3D" id="1.10.8.1220">
    <property type="match status" value="1"/>
</dbReference>
<accession>A0A1Y2HJE7</accession>
<evidence type="ECO:0000256" key="2">
    <source>
        <dbReference type="ARBA" id="ARBA00004430"/>
    </source>
</evidence>
<evidence type="ECO:0000256" key="7">
    <source>
        <dbReference type="ARBA" id="ARBA00022737"/>
    </source>
</evidence>
<dbReference type="InterPro" id="IPR041228">
    <property type="entry name" value="Dynein_C"/>
</dbReference>
<evidence type="ECO:0000256" key="1">
    <source>
        <dbReference type="ARBA" id="ARBA00004230"/>
    </source>
</evidence>
<keyword evidence="12 17" id="KW-0175">Coiled coil</keyword>
<evidence type="ECO:0000259" key="19">
    <source>
        <dbReference type="PROSITE" id="PS50222"/>
    </source>
</evidence>
<dbReference type="PROSITE" id="PS50222">
    <property type="entry name" value="EF_HAND_2"/>
    <property type="match status" value="1"/>
</dbReference>
<dbReference type="InterPro" id="IPR013602">
    <property type="entry name" value="Dynein_heavy_linker"/>
</dbReference>
<name>A0A1Y2HJE7_9FUNG</name>
<dbReference type="InterPro" id="IPR042222">
    <property type="entry name" value="Dynein_2_N"/>
</dbReference>
<feature type="domain" description="EF-hand" evidence="19">
    <location>
        <begin position="2134"/>
        <end position="2157"/>
    </location>
</feature>
<feature type="coiled-coil region" evidence="17">
    <location>
        <begin position="661"/>
        <end position="721"/>
    </location>
</feature>
<proteinExistence type="inferred from homology"/>
<evidence type="ECO:0000256" key="3">
    <source>
        <dbReference type="ARBA" id="ARBA00008887"/>
    </source>
</evidence>
<dbReference type="Gene3D" id="3.40.50.300">
    <property type="entry name" value="P-loop containing nucleotide triphosphate hydrolases"/>
    <property type="match status" value="5"/>
</dbReference>
<dbReference type="Pfam" id="PF12774">
    <property type="entry name" value="AAA_6"/>
    <property type="match status" value="1"/>
</dbReference>
<comment type="subunit">
    <text evidence="4">Consists of at least two heavy chains and a number of intermediate and light chains.</text>
</comment>
<dbReference type="Pfam" id="PF12781">
    <property type="entry name" value="AAA_9"/>
    <property type="match status" value="1"/>
</dbReference>
<dbReference type="Pfam" id="PF12775">
    <property type="entry name" value="AAA_7"/>
    <property type="match status" value="1"/>
</dbReference>
<comment type="caution">
    <text evidence="20">The sequence shown here is derived from an EMBL/GenBank/DDBJ whole genome shotgun (WGS) entry which is preliminary data.</text>
</comment>
<dbReference type="Pfam" id="PF17857">
    <property type="entry name" value="AAA_lid_1"/>
    <property type="match status" value="1"/>
</dbReference>
<dbReference type="FunFam" id="1.10.8.720:FF:000001">
    <property type="entry name" value="dynein heavy chain 7, axonemal"/>
    <property type="match status" value="1"/>
</dbReference>
<dbReference type="SUPFAM" id="SSF52540">
    <property type="entry name" value="P-loop containing nucleoside triphosphate hydrolases"/>
    <property type="match status" value="3"/>
</dbReference>
<dbReference type="FunFam" id="1.20.920.20:FF:000006">
    <property type="entry name" value="Dynein, axonemal, heavy chain 6"/>
    <property type="match status" value="1"/>
</dbReference>
<evidence type="ECO:0000256" key="13">
    <source>
        <dbReference type="ARBA" id="ARBA00023069"/>
    </source>
</evidence>
<evidence type="ECO:0000256" key="16">
    <source>
        <dbReference type="ARBA" id="ARBA00023273"/>
    </source>
</evidence>
<keyword evidence="8" id="KW-0547">Nucleotide-binding</keyword>
<dbReference type="Pfam" id="PF17852">
    <property type="entry name" value="Dynein_AAA_lid"/>
    <property type="match status" value="1"/>
</dbReference>
<dbReference type="Gene3D" id="1.20.920.20">
    <property type="match status" value="1"/>
</dbReference>
<keyword evidence="13" id="KW-0969">Cilium</keyword>
<dbReference type="InterPro" id="IPR043157">
    <property type="entry name" value="Dynein_AAA1S"/>
</dbReference>
<comment type="subcellular location">
    <subcellularLocation>
        <location evidence="1">Cell projection</location>
        <location evidence="1">Cilium</location>
        <location evidence="1">Flagellum</location>
    </subcellularLocation>
    <subcellularLocation>
        <location evidence="2">Cytoplasm</location>
        <location evidence="2">Cytoskeleton</location>
        <location evidence="2">Cilium axoneme</location>
    </subcellularLocation>
</comment>
<dbReference type="FunFam" id="3.10.490.20:FF:000001">
    <property type="entry name" value="dynein heavy chain 7, axonemal"/>
    <property type="match status" value="1"/>
</dbReference>
<evidence type="ECO:0000256" key="8">
    <source>
        <dbReference type="ARBA" id="ARBA00022741"/>
    </source>
</evidence>
<dbReference type="Pfam" id="PF18198">
    <property type="entry name" value="AAA_lid_11"/>
    <property type="match status" value="1"/>
</dbReference>
<dbReference type="InterPro" id="IPR024743">
    <property type="entry name" value="Dynein_HC_stalk"/>
</dbReference>
<dbReference type="InterPro" id="IPR041658">
    <property type="entry name" value="AAA_lid_11"/>
</dbReference>
<dbReference type="GO" id="GO:0003341">
    <property type="term" value="P:cilium movement"/>
    <property type="evidence" value="ECO:0007669"/>
    <property type="project" value="UniProtKB-ARBA"/>
</dbReference>
<dbReference type="FunFam" id="3.40.50.300:FF:000362">
    <property type="entry name" value="Dynein, axonemal, heavy chain 6"/>
    <property type="match status" value="1"/>
</dbReference>
<dbReference type="Gene3D" id="1.10.472.130">
    <property type="match status" value="1"/>
</dbReference>
<dbReference type="GO" id="GO:0031514">
    <property type="term" value="C:motile cilium"/>
    <property type="evidence" value="ECO:0007669"/>
    <property type="project" value="UniProtKB-SubCell"/>
</dbReference>
<dbReference type="GO" id="GO:0005509">
    <property type="term" value="F:calcium ion binding"/>
    <property type="evidence" value="ECO:0007669"/>
    <property type="project" value="InterPro"/>
</dbReference>
<dbReference type="FunFam" id="1.20.920.30:FF:000002">
    <property type="entry name" value="Dynein axonemal heavy chain 3"/>
    <property type="match status" value="1"/>
</dbReference>
<dbReference type="Gene3D" id="3.20.180.20">
    <property type="entry name" value="Dynein heavy chain, N-terminal domain 2"/>
    <property type="match status" value="1"/>
</dbReference>
<keyword evidence="6" id="KW-0493">Microtubule</keyword>
<dbReference type="Pfam" id="PF03028">
    <property type="entry name" value="Dynein_heavy"/>
    <property type="match status" value="1"/>
</dbReference>
<evidence type="ECO:0000256" key="17">
    <source>
        <dbReference type="SAM" id="Coils"/>
    </source>
</evidence>
<evidence type="ECO:0000256" key="11">
    <source>
        <dbReference type="ARBA" id="ARBA00023017"/>
    </source>
</evidence>
<dbReference type="PANTHER" id="PTHR22878:SF70">
    <property type="entry name" value="DYNEIN HEAVY CHAIN 2, AXONEMAL"/>
    <property type="match status" value="1"/>
</dbReference>
<dbReference type="InterPro" id="IPR042219">
    <property type="entry name" value="AAA_lid_11_sf"/>
</dbReference>